<keyword evidence="1" id="KW-0472">Membrane</keyword>
<gene>
    <name evidence="2" type="ORF">GA0070216_10360</name>
</gene>
<feature type="transmembrane region" description="Helical" evidence="1">
    <location>
        <begin position="21"/>
        <end position="38"/>
    </location>
</feature>
<name>A0A1C4W3E7_9ACTN</name>
<evidence type="ECO:0000256" key="1">
    <source>
        <dbReference type="SAM" id="Phobius"/>
    </source>
</evidence>
<evidence type="ECO:0000313" key="2">
    <source>
        <dbReference type="EMBL" id="SCE90678.1"/>
    </source>
</evidence>
<keyword evidence="1" id="KW-0812">Transmembrane</keyword>
<dbReference type="AlphaFoldDB" id="A0A1C4W3E7"/>
<dbReference type="Proteomes" id="UP000198797">
    <property type="component" value="Unassembled WGS sequence"/>
</dbReference>
<dbReference type="STRING" id="121616.GA0070216_10360"/>
<accession>A0A1C4W3E7</accession>
<protein>
    <submittedName>
        <fullName evidence="2">Uncharacterized protein</fullName>
    </submittedName>
</protein>
<feature type="transmembrane region" description="Helical" evidence="1">
    <location>
        <begin position="50"/>
        <end position="69"/>
    </location>
</feature>
<dbReference type="EMBL" id="FMCU01000003">
    <property type="protein sequence ID" value="SCE90678.1"/>
    <property type="molecule type" value="Genomic_DNA"/>
</dbReference>
<organism evidence="2 3">
    <name type="scientific">Micromonospora matsumotoense</name>
    <dbReference type="NCBI Taxonomy" id="121616"/>
    <lineage>
        <taxon>Bacteria</taxon>
        <taxon>Bacillati</taxon>
        <taxon>Actinomycetota</taxon>
        <taxon>Actinomycetes</taxon>
        <taxon>Micromonosporales</taxon>
        <taxon>Micromonosporaceae</taxon>
        <taxon>Micromonospora</taxon>
    </lineage>
</organism>
<sequence length="132" mass="13689">MARVTIDSAPVPDTLHWAVRLLRAEAVALAVLAGWLVWADLTATRTDLVSALFVTGFAISGAVALWALGGALSRRRAGARAPAMVLELMLLPVGWFMISGGLGWLGVPLMVLGLGVCALLVSPPTTKALGFG</sequence>
<feature type="transmembrane region" description="Helical" evidence="1">
    <location>
        <begin position="104"/>
        <end position="122"/>
    </location>
</feature>
<evidence type="ECO:0000313" key="3">
    <source>
        <dbReference type="Proteomes" id="UP000198797"/>
    </source>
</evidence>
<feature type="transmembrane region" description="Helical" evidence="1">
    <location>
        <begin position="81"/>
        <end position="98"/>
    </location>
</feature>
<reference evidence="3" key="1">
    <citation type="submission" date="2016-06" db="EMBL/GenBank/DDBJ databases">
        <authorList>
            <person name="Varghese N."/>
            <person name="Submissions Spin"/>
        </authorList>
    </citation>
    <scope>NUCLEOTIDE SEQUENCE [LARGE SCALE GENOMIC DNA]</scope>
    <source>
        <strain evidence="3">DSM 44100</strain>
    </source>
</reference>
<keyword evidence="3" id="KW-1185">Reference proteome</keyword>
<keyword evidence="1" id="KW-1133">Transmembrane helix</keyword>
<proteinExistence type="predicted"/>